<feature type="compositionally biased region" description="Gly residues" evidence="1">
    <location>
        <begin position="225"/>
        <end position="234"/>
    </location>
</feature>
<organism evidence="2 3">
    <name type="scientific">Tribonema minus</name>
    <dbReference type="NCBI Taxonomy" id="303371"/>
    <lineage>
        <taxon>Eukaryota</taxon>
        <taxon>Sar</taxon>
        <taxon>Stramenopiles</taxon>
        <taxon>Ochrophyta</taxon>
        <taxon>PX clade</taxon>
        <taxon>Xanthophyceae</taxon>
        <taxon>Tribonematales</taxon>
        <taxon>Tribonemataceae</taxon>
        <taxon>Tribonema</taxon>
    </lineage>
</organism>
<dbReference type="AlphaFoldDB" id="A0A836CB22"/>
<comment type="caution">
    <text evidence="2">The sequence shown here is derived from an EMBL/GenBank/DDBJ whole genome shotgun (WGS) entry which is preliminary data.</text>
</comment>
<sequence length="966" mass="96361">MAGRPSGHWLPALTLDDSADVRQLACAFIGLPQPPTSAAPDSTEPHVIAALDCALSNVRAWSAGDFPAASDGTHGGNSSAFDDAHAKVPLALSIAAAAAMARSAAVPFPLAHSAARAASAALQSRRAAAAAATAADDSGAACDNSTDAAEHALSSLVSSVQQRSDLWANLFATTPLRNGVRHASGSANAEPLDPLQQHGGGGGSGSSSGGGDADALSSRERHDGGGGGSSGGGEADALSRRERHVVSSLLSVVALCEEGARRGREGRYACRDGYARDWALAVADLQFLKELLEAALKEGACPPDVHTAILDSLCFCLAVVPGAAQHAEQAAAAAVADEQAATGDAEAAAAAAAAAAEAQRAAAAMAQTSVLLLAATAAAARAPTLGSKGAPRLGRRSQLAVLLAVLPYVEAAAAARAPSAALADALALAAAAAAANARPEQQPPALLAPVPWAASFARLDAEVGASPPPQRDGGTAGALPQRRSDDEGVQVAAAAAAAVHAVRAAWAQAPAVREAAAAVARALHEAPAVREAAAAAARARCTRLRGYLARHRQQAHFTAAAPALRAHVREATAREAPEPLRRLRAQLQAAERGSSGSGGGGGALAAARDFSAVLTGWPRPLASPLFLEGGGDDAGGEGHPEVLLLVAAGARRAPYPFAVLLLIAAVVRRAPHGLGGGGEAMGHLVPLLLPLARHWKVERRALGLDLLLLLAARGTPTEVNWHRALINEAALEAVKTADDAAVISLALVLGARLVQCAPATEAGAVAAALVRLAASMRGAALRLACVGGAAAVMHALRTSRGGDSPATAAALTLRLRALLAGLLPLIGPAMAPGGPPVQLAALSTLQRLLIHCWPRVRAHRARLLCCLVGARAFAARMQTPPPVADVPLEGVPPPEEGEGGEGDAGGWAEVESAAARVAALVVALSGASADAVLEEIGGSIAAARGVCRSVAAAAAAATAAAPVVGS</sequence>
<feature type="region of interest" description="Disordered" evidence="1">
    <location>
        <begin position="181"/>
        <end position="238"/>
    </location>
</feature>
<gene>
    <name evidence="2" type="ORF">JKP88DRAFT_346793</name>
</gene>
<proteinExistence type="predicted"/>
<evidence type="ECO:0000313" key="3">
    <source>
        <dbReference type="Proteomes" id="UP000664859"/>
    </source>
</evidence>
<name>A0A836CB22_9STRA</name>
<feature type="region of interest" description="Disordered" evidence="1">
    <location>
        <begin position="463"/>
        <end position="487"/>
    </location>
</feature>
<evidence type="ECO:0000256" key="1">
    <source>
        <dbReference type="SAM" id="MobiDB-lite"/>
    </source>
</evidence>
<protein>
    <submittedName>
        <fullName evidence="2">Uncharacterized protein</fullName>
    </submittedName>
</protein>
<dbReference type="EMBL" id="JAFCMP010000445">
    <property type="protein sequence ID" value="KAG5179770.1"/>
    <property type="molecule type" value="Genomic_DNA"/>
</dbReference>
<feature type="compositionally biased region" description="Pro residues" evidence="1">
    <location>
        <begin position="884"/>
        <end position="894"/>
    </location>
</feature>
<feature type="compositionally biased region" description="Gly residues" evidence="1">
    <location>
        <begin position="198"/>
        <end position="212"/>
    </location>
</feature>
<evidence type="ECO:0000313" key="2">
    <source>
        <dbReference type="EMBL" id="KAG5179770.1"/>
    </source>
</evidence>
<reference evidence="2" key="1">
    <citation type="submission" date="2021-02" db="EMBL/GenBank/DDBJ databases">
        <title>First Annotated Genome of the Yellow-green Alga Tribonema minus.</title>
        <authorList>
            <person name="Mahan K.M."/>
        </authorList>
    </citation>
    <scope>NUCLEOTIDE SEQUENCE</scope>
    <source>
        <strain evidence="2">UTEX B ZZ1240</strain>
    </source>
</reference>
<keyword evidence="3" id="KW-1185">Reference proteome</keyword>
<dbReference type="Proteomes" id="UP000664859">
    <property type="component" value="Unassembled WGS sequence"/>
</dbReference>
<feature type="region of interest" description="Disordered" evidence="1">
    <location>
        <begin position="884"/>
        <end position="905"/>
    </location>
</feature>
<accession>A0A836CB22</accession>